<dbReference type="GO" id="GO:0046403">
    <property type="term" value="F:polynucleotide 3'-phosphatase activity"/>
    <property type="evidence" value="ECO:0007669"/>
    <property type="project" value="TreeGrafter"/>
</dbReference>
<dbReference type="Gene3D" id="3.40.50.300">
    <property type="entry name" value="P-loop containing nucleotide triphosphate hydrolases"/>
    <property type="match status" value="1"/>
</dbReference>
<evidence type="ECO:0000313" key="1">
    <source>
        <dbReference type="EMBL" id="PXX44104.1"/>
    </source>
</evidence>
<dbReference type="RefSeq" id="WP_110255351.1">
    <property type="nucleotide sequence ID" value="NZ_QJKB01000003.1"/>
</dbReference>
<evidence type="ECO:0000313" key="2">
    <source>
        <dbReference type="Proteomes" id="UP000247792"/>
    </source>
</evidence>
<protein>
    <submittedName>
        <fullName evidence="1">Putative kinase</fullName>
    </submittedName>
</protein>
<dbReference type="PANTHER" id="PTHR12083">
    <property type="entry name" value="BIFUNCTIONAL POLYNUCLEOTIDE PHOSPHATASE/KINASE"/>
    <property type="match status" value="1"/>
</dbReference>
<keyword evidence="1" id="KW-0808">Transferase</keyword>
<dbReference type="EMBL" id="QJKB01000003">
    <property type="protein sequence ID" value="PXX44104.1"/>
    <property type="molecule type" value="Genomic_DNA"/>
</dbReference>
<keyword evidence="2" id="KW-1185">Reference proteome</keyword>
<dbReference type="GO" id="GO:0046404">
    <property type="term" value="F:ATP-dependent polydeoxyribonucleotide 5'-hydroxyl-kinase activity"/>
    <property type="evidence" value="ECO:0007669"/>
    <property type="project" value="TreeGrafter"/>
</dbReference>
<dbReference type="InterPro" id="IPR017101">
    <property type="entry name" value="P-loop_ATP/GTP-bd_All4644_prd"/>
</dbReference>
<dbReference type="InterPro" id="IPR027417">
    <property type="entry name" value="P-loop_NTPase"/>
</dbReference>
<sequence>MEAIIFIGLQASGKSSFYKEHFFNSHLRISNDLLKTKNRQERLLDFCFDTSMPFVIDNTNPTKEIRANYLKQIKARQWLVTAYYFKTDLERALAWNSQRQGKDLVPKVGILDTHRRLEVPDYDEGFDRLYYVDLIDGKLTATDWKK</sequence>
<dbReference type="GO" id="GO:0003690">
    <property type="term" value="F:double-stranded DNA binding"/>
    <property type="evidence" value="ECO:0007669"/>
    <property type="project" value="TreeGrafter"/>
</dbReference>
<proteinExistence type="predicted"/>
<keyword evidence="1" id="KW-0418">Kinase</keyword>
<dbReference type="PIRSF" id="PIRSF037081">
    <property type="entry name" value="P-loop_All4644_prd"/>
    <property type="match status" value="1"/>
</dbReference>
<dbReference type="AlphaFoldDB" id="A0A318JK21"/>
<accession>A0A318JK21</accession>
<reference evidence="1 2" key="1">
    <citation type="submission" date="2018-05" db="EMBL/GenBank/DDBJ databases">
        <title>Genomic Encyclopedia of Type Strains, Phase IV (KMG-IV): sequencing the most valuable type-strain genomes for metagenomic binning, comparative biology and taxonomic classification.</title>
        <authorList>
            <person name="Goeker M."/>
        </authorList>
    </citation>
    <scope>NUCLEOTIDE SEQUENCE [LARGE SCALE GENOMIC DNA]</scope>
    <source>
        <strain evidence="1 2">DSM 19792</strain>
    </source>
</reference>
<name>A0A318JK21_9BURK</name>
<dbReference type="PANTHER" id="PTHR12083:SF9">
    <property type="entry name" value="BIFUNCTIONAL POLYNUCLEOTIDE PHOSPHATASE_KINASE"/>
    <property type="match status" value="1"/>
</dbReference>
<dbReference type="SUPFAM" id="SSF52540">
    <property type="entry name" value="P-loop containing nucleoside triphosphate hydrolases"/>
    <property type="match status" value="1"/>
</dbReference>
<dbReference type="OrthoDB" id="8564590at2"/>
<comment type="caution">
    <text evidence="1">The sequence shown here is derived from an EMBL/GenBank/DDBJ whole genome shotgun (WGS) entry which is preliminary data.</text>
</comment>
<organism evidence="1 2">
    <name type="scientific">Undibacterium pigrum</name>
    <dbReference type="NCBI Taxonomy" id="401470"/>
    <lineage>
        <taxon>Bacteria</taxon>
        <taxon>Pseudomonadati</taxon>
        <taxon>Pseudomonadota</taxon>
        <taxon>Betaproteobacteria</taxon>
        <taxon>Burkholderiales</taxon>
        <taxon>Oxalobacteraceae</taxon>
        <taxon>Undibacterium</taxon>
    </lineage>
</organism>
<gene>
    <name evidence="1" type="ORF">DFR42_103373</name>
</gene>
<dbReference type="Proteomes" id="UP000247792">
    <property type="component" value="Unassembled WGS sequence"/>
</dbReference>
<dbReference type="GO" id="GO:0006281">
    <property type="term" value="P:DNA repair"/>
    <property type="evidence" value="ECO:0007669"/>
    <property type="project" value="TreeGrafter"/>
</dbReference>